<feature type="compositionally biased region" description="Basic and acidic residues" evidence="1">
    <location>
        <begin position="193"/>
        <end position="213"/>
    </location>
</feature>
<feature type="domain" description="PX" evidence="2">
    <location>
        <begin position="283"/>
        <end position="393"/>
    </location>
</feature>
<accession>A0AAU9JYG6</accession>
<proteinExistence type="predicted"/>
<feature type="region of interest" description="Disordered" evidence="1">
    <location>
        <begin position="180"/>
        <end position="261"/>
    </location>
</feature>
<reference evidence="3" key="1">
    <citation type="submission" date="2021-09" db="EMBL/GenBank/DDBJ databases">
        <authorList>
            <consortium name="AG Swart"/>
            <person name="Singh M."/>
            <person name="Singh A."/>
            <person name="Seah K."/>
            <person name="Emmerich C."/>
        </authorList>
    </citation>
    <scope>NUCLEOTIDE SEQUENCE</scope>
    <source>
        <strain evidence="3">ATCC30299</strain>
    </source>
</reference>
<sequence length="625" mass="72556">MDSSSDEEDYLEAAERNAKRNFLKEEIVDMNYDPHLFTKFIENAKAADIDAWTFDELSDLVREFKNKYRAGQTLEEVDEQMRIEKEKEKRLYEIPIKKKPQPLEENQQQSNKNEKKPKEKPKIIEPTPLPQAVKDNGREASRTIETMKKKLLDSSFNDIVYEDKNKPKYYAETPIVNAIRNVTQSSQQPQNPPKEEEKKYDAYQPKPKNEIEGPLKITNPKTEKKTNEPAISPKYDEDYGYKRNDTPITQTDSDASDASIGGETYDIPAQIAKETELSRAANPSIKISSFEIIEAGIFSSNYLVYKVVTGPLGWEVKRRYSEFALLREVLANSYPGYYIPPLPQKKATGKTLEMNAIKRQKFLQRYMNSILANPMLKRCTFLVQFLKESNLSEWKSIKSQNKKVKKLEGLKTYPSFDGYLHCNTIDHTPIVAKINDHLSYSEAIKKKLKRHFESVVDDFLKISTSLAESADLLKELADVQSILNFNTDQQYVYDSLNEVFTQWSNYEKEQGLLISDYCYNFFRYGHMESCALKDLLRERENLMWLYRKIENKNKGADRIRDLFGYHNTLSVSECERVINQTKQTACEHFGDFARTQSSHAGKIKVVWDTLLGKMIETSERINKTR</sequence>
<dbReference type="AlphaFoldDB" id="A0AAU9JYG6"/>
<dbReference type="InterPro" id="IPR036871">
    <property type="entry name" value="PX_dom_sf"/>
</dbReference>
<dbReference type="PROSITE" id="PS50195">
    <property type="entry name" value="PX"/>
    <property type="match status" value="1"/>
</dbReference>
<dbReference type="GO" id="GO:0035091">
    <property type="term" value="F:phosphatidylinositol binding"/>
    <property type="evidence" value="ECO:0007669"/>
    <property type="project" value="InterPro"/>
</dbReference>
<organism evidence="3 4">
    <name type="scientific">Blepharisma stoltei</name>
    <dbReference type="NCBI Taxonomy" id="1481888"/>
    <lineage>
        <taxon>Eukaryota</taxon>
        <taxon>Sar</taxon>
        <taxon>Alveolata</taxon>
        <taxon>Ciliophora</taxon>
        <taxon>Postciliodesmatophora</taxon>
        <taxon>Heterotrichea</taxon>
        <taxon>Heterotrichida</taxon>
        <taxon>Blepharismidae</taxon>
        <taxon>Blepharisma</taxon>
    </lineage>
</organism>
<dbReference type="CDD" id="cd06093">
    <property type="entry name" value="PX_domain"/>
    <property type="match status" value="1"/>
</dbReference>
<feature type="compositionally biased region" description="Polar residues" evidence="1">
    <location>
        <begin position="180"/>
        <end position="189"/>
    </location>
</feature>
<evidence type="ECO:0000259" key="2">
    <source>
        <dbReference type="PROSITE" id="PS50195"/>
    </source>
</evidence>
<evidence type="ECO:0000313" key="4">
    <source>
        <dbReference type="Proteomes" id="UP001162131"/>
    </source>
</evidence>
<keyword evidence="4" id="KW-1185">Reference proteome</keyword>
<dbReference type="PANTHER" id="PTHR10555">
    <property type="entry name" value="SORTING NEXIN"/>
    <property type="match status" value="1"/>
</dbReference>
<evidence type="ECO:0000313" key="3">
    <source>
        <dbReference type="EMBL" id="CAG9330779.1"/>
    </source>
</evidence>
<feature type="region of interest" description="Disordered" evidence="1">
    <location>
        <begin position="88"/>
        <end position="141"/>
    </location>
</feature>
<dbReference type="GO" id="GO:0005768">
    <property type="term" value="C:endosome"/>
    <property type="evidence" value="ECO:0007669"/>
    <property type="project" value="TreeGrafter"/>
</dbReference>
<dbReference type="InterPro" id="IPR001683">
    <property type="entry name" value="PX_dom"/>
</dbReference>
<dbReference type="Gene3D" id="3.30.1520.10">
    <property type="entry name" value="Phox-like domain"/>
    <property type="match status" value="1"/>
</dbReference>
<dbReference type="EMBL" id="CAJZBQ010000052">
    <property type="protein sequence ID" value="CAG9330779.1"/>
    <property type="molecule type" value="Genomic_DNA"/>
</dbReference>
<feature type="compositionally biased region" description="Basic and acidic residues" evidence="1">
    <location>
        <begin position="234"/>
        <end position="245"/>
    </location>
</feature>
<dbReference type="SMART" id="SM00312">
    <property type="entry name" value="PX"/>
    <property type="match status" value="1"/>
</dbReference>
<gene>
    <name evidence="3" type="ORF">BSTOLATCC_MIC52193</name>
</gene>
<dbReference type="Pfam" id="PF00787">
    <property type="entry name" value="PX"/>
    <property type="match status" value="1"/>
</dbReference>
<protein>
    <recommendedName>
        <fullName evidence="2">PX domain-containing protein</fullName>
    </recommendedName>
</protein>
<name>A0AAU9JYG6_9CILI</name>
<feature type="compositionally biased region" description="Basic and acidic residues" evidence="1">
    <location>
        <begin position="112"/>
        <end position="123"/>
    </location>
</feature>
<evidence type="ECO:0000256" key="1">
    <source>
        <dbReference type="SAM" id="MobiDB-lite"/>
    </source>
</evidence>
<dbReference type="Proteomes" id="UP001162131">
    <property type="component" value="Unassembled WGS sequence"/>
</dbReference>
<dbReference type="PANTHER" id="PTHR10555:SF170">
    <property type="entry name" value="FI18122P1"/>
    <property type="match status" value="1"/>
</dbReference>
<dbReference type="SUPFAM" id="SSF64268">
    <property type="entry name" value="PX domain"/>
    <property type="match status" value="1"/>
</dbReference>
<comment type="caution">
    <text evidence="3">The sequence shown here is derived from an EMBL/GenBank/DDBJ whole genome shotgun (WGS) entry which is preliminary data.</text>
</comment>